<sequence>MIRKLLIANMLLMAVSVGASGSGEGAKASFDYFTYTGDDDYYRQNPLADKASFYNPIIPGFHPDPAICRVGDDYWLVNSTFGYFPGVPLYHSRDLVNWTLVGNVLNRPSQLPALAGQDVGKGGIYAPNISFDPQTGTYYMLTTDVGRGHFYVTTKNPMNNDWSDPVWLPAIDGIDPAFFFDDDSKAYIIYKESTEGQPKWSNHRCLRIARFDRATGQTTGAPVKFREAGVGPEERLARNEGPHIYKIDGKYYIICAEGGTGIFHSEVAYRADSVFGPYTRWSRNPMLTQRELKAGRTNPVTCTGHADIVQTPNGEWWAVFLGCRPGPGGVEQLGRETFLMPVNWSLDGFPYITQEKDTVPLMLRRNGTERREGVTFGNFTWRDDFDGRHAGPEWLSLLGPADAYASMVGGRLDIVPDEVLPQDRRTPPMLLRRIQHHKFTAETKLDFLPYPGAQAGMAVFKNEQRYYRFGLRRGMIVVERSDKGRSTSTIASVGVDSETKSVMLRTKCLGDNYEFSFSTDGGATWQTAAKGVDASFVSQRAGGFTGTMIGLYAYRQYL</sequence>
<keyword evidence="3 6" id="KW-0326">Glycosidase</keyword>
<evidence type="ECO:0000259" key="8">
    <source>
        <dbReference type="Pfam" id="PF17851"/>
    </source>
</evidence>
<dbReference type="SUPFAM" id="SSF49899">
    <property type="entry name" value="Concanavalin A-like lectins/glucanases"/>
    <property type="match status" value="1"/>
</dbReference>
<organism evidence="9 10">
    <name type="scientific">Marseilla massiliensis</name>
    <dbReference type="NCBI Taxonomy" id="1841864"/>
    <lineage>
        <taxon>Bacteria</taxon>
        <taxon>Pseudomonadati</taxon>
        <taxon>Bacteroidota</taxon>
        <taxon>Bacteroidia</taxon>
        <taxon>Bacteroidales</taxon>
        <taxon>Prevotellaceae</taxon>
        <taxon>Marseilla</taxon>
    </lineage>
</organism>
<feature type="domain" description="Beta-xylosidase C-terminal Concanavalin A-like" evidence="8">
    <location>
        <begin position="382"/>
        <end position="555"/>
    </location>
</feature>
<feature type="active site" description="Proton donor" evidence="4">
    <location>
        <position position="240"/>
    </location>
</feature>
<comment type="caution">
    <text evidence="9">The sequence shown here is derived from an EMBL/GenBank/DDBJ whole genome shotgun (WGS) entry which is preliminary data.</text>
</comment>
<dbReference type="RefSeq" id="WP_205110768.1">
    <property type="nucleotide sequence ID" value="NZ_JACJJL010000020.1"/>
</dbReference>
<evidence type="ECO:0000256" key="5">
    <source>
        <dbReference type="PIRSR" id="PIRSR606710-2"/>
    </source>
</evidence>
<evidence type="ECO:0000256" key="4">
    <source>
        <dbReference type="PIRSR" id="PIRSR606710-1"/>
    </source>
</evidence>
<feature type="active site" description="Proton acceptor" evidence="4">
    <location>
        <position position="64"/>
    </location>
</feature>
<feature type="chain" id="PRO_5037667524" evidence="7">
    <location>
        <begin position="20"/>
        <end position="558"/>
    </location>
</feature>
<reference evidence="9 10" key="1">
    <citation type="journal article" date="2021" name="Sci. Rep.">
        <title>The distribution of antibiotic resistance genes in chicken gut microbiota commensals.</title>
        <authorList>
            <person name="Juricova H."/>
            <person name="Matiasovicova J."/>
            <person name="Kubasova T."/>
            <person name="Cejkova D."/>
            <person name="Rychlik I."/>
        </authorList>
    </citation>
    <scope>NUCLEOTIDE SEQUENCE [LARGE SCALE GENOMIC DNA]</scope>
    <source>
        <strain evidence="9 10">An819</strain>
    </source>
</reference>
<evidence type="ECO:0000256" key="6">
    <source>
        <dbReference type="RuleBase" id="RU361187"/>
    </source>
</evidence>
<dbReference type="GO" id="GO:0004553">
    <property type="term" value="F:hydrolase activity, hydrolyzing O-glycosyl compounds"/>
    <property type="evidence" value="ECO:0007669"/>
    <property type="project" value="InterPro"/>
</dbReference>
<evidence type="ECO:0000256" key="1">
    <source>
        <dbReference type="ARBA" id="ARBA00009865"/>
    </source>
</evidence>
<dbReference type="SUPFAM" id="SSF75005">
    <property type="entry name" value="Arabinanase/levansucrase/invertase"/>
    <property type="match status" value="1"/>
</dbReference>
<name>A0A938WN90_9BACT</name>
<feature type="signal peptide" evidence="7">
    <location>
        <begin position="1"/>
        <end position="19"/>
    </location>
</feature>
<evidence type="ECO:0000256" key="2">
    <source>
        <dbReference type="ARBA" id="ARBA00022801"/>
    </source>
</evidence>
<protein>
    <submittedName>
        <fullName evidence="9">Glycoside hydrolase family 43 protein</fullName>
    </submittedName>
</protein>
<dbReference type="Pfam" id="PF17851">
    <property type="entry name" value="GH43_C2"/>
    <property type="match status" value="1"/>
</dbReference>
<dbReference type="Gene3D" id="2.60.120.200">
    <property type="match status" value="1"/>
</dbReference>
<dbReference type="AlphaFoldDB" id="A0A938WN90"/>
<dbReference type="GO" id="GO:0005975">
    <property type="term" value="P:carbohydrate metabolic process"/>
    <property type="evidence" value="ECO:0007669"/>
    <property type="project" value="InterPro"/>
</dbReference>
<evidence type="ECO:0000313" key="10">
    <source>
        <dbReference type="Proteomes" id="UP000764045"/>
    </source>
</evidence>
<accession>A0A938WN90</accession>
<keyword evidence="2 6" id="KW-0378">Hydrolase</keyword>
<dbReference type="InterPro" id="IPR041542">
    <property type="entry name" value="GH43_C2"/>
</dbReference>
<dbReference type="Pfam" id="PF04616">
    <property type="entry name" value="Glyco_hydro_43"/>
    <property type="match status" value="1"/>
</dbReference>
<evidence type="ECO:0000256" key="3">
    <source>
        <dbReference type="ARBA" id="ARBA00023295"/>
    </source>
</evidence>
<proteinExistence type="inferred from homology"/>
<keyword evidence="7" id="KW-0732">Signal</keyword>
<dbReference type="InterPro" id="IPR023296">
    <property type="entry name" value="Glyco_hydro_beta-prop_sf"/>
</dbReference>
<comment type="similarity">
    <text evidence="1 6">Belongs to the glycosyl hydrolase 43 family.</text>
</comment>
<dbReference type="InterPro" id="IPR013320">
    <property type="entry name" value="ConA-like_dom_sf"/>
</dbReference>
<evidence type="ECO:0000256" key="7">
    <source>
        <dbReference type="SAM" id="SignalP"/>
    </source>
</evidence>
<dbReference type="CDD" id="cd18617">
    <property type="entry name" value="GH43_XynB-like"/>
    <property type="match status" value="1"/>
</dbReference>
<dbReference type="EMBL" id="JACJJL010000020">
    <property type="protein sequence ID" value="MBM6662389.1"/>
    <property type="molecule type" value="Genomic_DNA"/>
</dbReference>
<dbReference type="InterPro" id="IPR051795">
    <property type="entry name" value="Glycosyl_Hydrlase_43"/>
</dbReference>
<evidence type="ECO:0000313" key="9">
    <source>
        <dbReference type="EMBL" id="MBM6662389.1"/>
    </source>
</evidence>
<keyword evidence="10" id="KW-1185">Reference proteome</keyword>
<dbReference type="PANTHER" id="PTHR42812:SF12">
    <property type="entry name" value="BETA-XYLOSIDASE-RELATED"/>
    <property type="match status" value="1"/>
</dbReference>
<feature type="site" description="Important for catalytic activity, responsible for pKa modulation of the active site Glu and correct orientation of both the proton donor and substrate" evidence="5">
    <location>
        <position position="175"/>
    </location>
</feature>
<dbReference type="Proteomes" id="UP000764045">
    <property type="component" value="Unassembled WGS sequence"/>
</dbReference>
<gene>
    <name evidence="9" type="ORF">H6B30_11615</name>
</gene>
<dbReference type="InterPro" id="IPR006710">
    <property type="entry name" value="Glyco_hydro_43"/>
</dbReference>
<dbReference type="PANTHER" id="PTHR42812">
    <property type="entry name" value="BETA-XYLOSIDASE"/>
    <property type="match status" value="1"/>
</dbReference>
<dbReference type="Gene3D" id="2.115.10.20">
    <property type="entry name" value="Glycosyl hydrolase domain, family 43"/>
    <property type="match status" value="1"/>
</dbReference>